<dbReference type="OrthoDB" id="2372300at2759"/>
<dbReference type="Proteomes" id="UP001153678">
    <property type="component" value="Unassembled WGS sequence"/>
</dbReference>
<name>A0A9W4SDR4_9GLOM</name>
<comment type="caution">
    <text evidence="1">The sequence shown here is derived from an EMBL/GenBank/DDBJ whole genome shotgun (WGS) entry which is preliminary data.</text>
</comment>
<dbReference type="AlphaFoldDB" id="A0A9W4SDR4"/>
<sequence length="234" mass="27768">MDFIRSIRYIYSSIIDLSGNDIKTNIALLIAADELCLNSLCDFIEEHLLINEVLLKKNFILIQSVACQFTQFNRLVQFYNISFQQEPSLIFKADDFTAIKQEILLIILVKNDFSESPIEVWDKLLEWCIAQSDDKLPSDFTKWTENEILIFKSLIQPFIPHIDFKNISPADFFHKIKPLKNIFEDGFYIKILEYYSFYAFRSRPIYRRQQSSRYSIVPVKPVRRRLIKEIINIF</sequence>
<organism evidence="1 2">
    <name type="scientific">Funneliformis geosporum</name>
    <dbReference type="NCBI Taxonomy" id="1117311"/>
    <lineage>
        <taxon>Eukaryota</taxon>
        <taxon>Fungi</taxon>
        <taxon>Fungi incertae sedis</taxon>
        <taxon>Mucoromycota</taxon>
        <taxon>Glomeromycotina</taxon>
        <taxon>Glomeromycetes</taxon>
        <taxon>Glomerales</taxon>
        <taxon>Glomeraceae</taxon>
        <taxon>Funneliformis</taxon>
    </lineage>
</organism>
<gene>
    <name evidence="1" type="ORF">FWILDA_LOCUS2011</name>
</gene>
<proteinExistence type="predicted"/>
<accession>A0A9W4SDR4</accession>
<dbReference type="EMBL" id="CAMKVN010000214">
    <property type="protein sequence ID" value="CAI2165317.1"/>
    <property type="molecule type" value="Genomic_DNA"/>
</dbReference>
<reference evidence="1" key="1">
    <citation type="submission" date="2022-08" db="EMBL/GenBank/DDBJ databases">
        <authorList>
            <person name="Kallberg Y."/>
            <person name="Tangrot J."/>
            <person name="Rosling A."/>
        </authorList>
    </citation>
    <scope>NUCLEOTIDE SEQUENCE</scope>
    <source>
        <strain evidence="1">Wild A</strain>
    </source>
</reference>
<protein>
    <submittedName>
        <fullName evidence="1">9944_t:CDS:1</fullName>
    </submittedName>
</protein>
<evidence type="ECO:0000313" key="2">
    <source>
        <dbReference type="Proteomes" id="UP001153678"/>
    </source>
</evidence>
<keyword evidence="2" id="KW-1185">Reference proteome</keyword>
<evidence type="ECO:0000313" key="1">
    <source>
        <dbReference type="EMBL" id="CAI2165317.1"/>
    </source>
</evidence>